<dbReference type="Proteomes" id="UP000198992">
    <property type="component" value="Unassembled WGS sequence"/>
</dbReference>
<organism evidence="2 3">
    <name type="scientific">Bradyrhizobium erythrophlei</name>
    <dbReference type="NCBI Taxonomy" id="1437360"/>
    <lineage>
        <taxon>Bacteria</taxon>
        <taxon>Pseudomonadati</taxon>
        <taxon>Pseudomonadota</taxon>
        <taxon>Alphaproteobacteria</taxon>
        <taxon>Hyphomicrobiales</taxon>
        <taxon>Nitrobacteraceae</taxon>
        <taxon>Bradyrhizobium</taxon>
    </lineage>
</organism>
<dbReference type="Pfam" id="PF13643">
    <property type="entry name" value="DUF4145"/>
    <property type="match status" value="1"/>
</dbReference>
<dbReference type="AlphaFoldDB" id="A0A1H4NI96"/>
<name>A0A1H4NI96_9BRAD</name>
<protein>
    <recommendedName>
        <fullName evidence="1">DUF4145 domain-containing protein</fullName>
    </recommendedName>
</protein>
<dbReference type="EMBL" id="FNTH01000001">
    <property type="protein sequence ID" value="SEB94963.1"/>
    <property type="molecule type" value="Genomic_DNA"/>
</dbReference>
<sequence>MLTLDCPRCSERKMTHDVRGCTSFYENGTCYELLLQCRSCYKSAIWQATTRYSNHGVDEIIRSDDTVNGLLNVVGVVRPRGSVVDAPPHVPPELKLIFDEAAECVSIGAWNASSAMFRKIIDQISKDRMNAAPAGPPADKRTRYNLKPRLAWLFANNLLPKEVEALADAIREDANDGVHNAPLGQADALDMQDFTVELLEALFTLPGRLREAEARRAERRAGPPTSS</sequence>
<proteinExistence type="predicted"/>
<dbReference type="InterPro" id="IPR025285">
    <property type="entry name" value="DUF4145"/>
</dbReference>
<gene>
    <name evidence="2" type="ORF">SAMN05444164_0639</name>
</gene>
<evidence type="ECO:0000259" key="1">
    <source>
        <dbReference type="Pfam" id="PF13643"/>
    </source>
</evidence>
<accession>A0A1H4NI96</accession>
<evidence type="ECO:0000313" key="2">
    <source>
        <dbReference type="EMBL" id="SEB94963.1"/>
    </source>
</evidence>
<evidence type="ECO:0000313" key="3">
    <source>
        <dbReference type="Proteomes" id="UP000198992"/>
    </source>
</evidence>
<feature type="domain" description="DUF4145" evidence="1">
    <location>
        <begin position="100"/>
        <end position="195"/>
    </location>
</feature>
<reference evidence="2 3" key="1">
    <citation type="submission" date="2016-10" db="EMBL/GenBank/DDBJ databases">
        <authorList>
            <person name="de Groot N.N."/>
        </authorList>
    </citation>
    <scope>NUCLEOTIDE SEQUENCE [LARGE SCALE GENOMIC DNA]</scope>
    <source>
        <strain evidence="2 3">MT12</strain>
    </source>
</reference>